<keyword evidence="1" id="KW-0378">Hydrolase</keyword>
<dbReference type="InterPro" id="IPR036389">
    <property type="entry name" value="RNase_III_sf"/>
</dbReference>
<evidence type="ECO:0000313" key="3">
    <source>
        <dbReference type="EMBL" id="QZA51932.1"/>
    </source>
</evidence>
<feature type="domain" description="RNase III" evidence="2">
    <location>
        <begin position="368"/>
        <end position="512"/>
    </location>
</feature>
<reference evidence="3" key="1">
    <citation type="journal article" name="Roy. Soc. Open Sci.">
        <title>Characterization of the RNA-interference pathway as a tool for reverse genetic analysis in the nascent phototrophic endosymbiosis, Paramecium bursaria.</title>
        <authorList>
            <person name="Jenkins B.H."/>
            <person name="Maguire F."/>
            <person name="Leonard G."/>
            <person name="Eaton J.D."/>
            <person name="West S."/>
            <person name="Housden B.E."/>
            <person name="Milner D.S."/>
            <person name="Richards T.A."/>
        </authorList>
    </citation>
    <scope>NUCLEOTIDE SEQUENCE</scope>
    <source>
        <strain evidence="3">186b</strain>
    </source>
</reference>
<dbReference type="PROSITE" id="PS50142">
    <property type="entry name" value="RNASE_3_2"/>
    <property type="match status" value="2"/>
</dbReference>
<gene>
    <name evidence="3" type="primary">dcl5</name>
</gene>
<dbReference type="GO" id="GO:0004525">
    <property type="term" value="F:ribonuclease III activity"/>
    <property type="evidence" value="ECO:0007669"/>
    <property type="project" value="InterPro"/>
</dbReference>
<dbReference type="SUPFAM" id="SSF69065">
    <property type="entry name" value="RNase III domain-like"/>
    <property type="match status" value="2"/>
</dbReference>
<sequence length="825" mass="97318">MNDMDCLKVNQILSGQQLQYDIPFSLMQPYKSLNIFYHYFNNRIGFITSCKIEKIFKPINLYYKQRGSFQKEEYLVLEQNKQAFLSKEEFLLVYDYNVQYQSDLFKISPKQHYKHQVPLENLVLGGARNYLFVPILNGQIDFQDMKGYLGFLQFPGHIPCVFNPENDIYYQIYRGDTNRTTHCLFRVFENIWHTSCYDLLIYVLSLMPKKILLNDAYKHFGIDIVQARSLSIGTFLYDFNFSEQNQLLGINTLRSLDKKLLAVGLNIRPFPICIMHNTLTIRQVSFYNEDQIDIISNIKDSEISVKSARGSNKPINYNYIQFQISFIPSCQLYRYYYDIKRYDQFMRLPTIMLEAEQQIIVSEFAKIISVKPSQTIQDAITRPSCSKIHNYQRLETLGDSILKFIATFYLVNCTQNTDQNELSLQRNSIVCNEYLGISFFTHQKLAINYFIRHFGRQKDQKWQSSVLQNMYQCQPNQPQKKKDFQNNKSALTYNHIADIYESLLGAIFQDRFLISDVYQFLQSLNHPACTNLMDIKYITNMSIMYMSQETQELREEMTFRQLLNQKSLVQITNIEKGIIFGYKFNNPYILQEAINIKGKPIDIDLPLDLYYQYLQNAQIPSQRSRCILEFLGDSVLECFIMVNCFNRLPYNLTPTDLYRIKMLLVSNSFMAKLSYAYDLHKIIEKQLSDIEFYKQNIDLDQDFRYYCANFVRVPKILSDFFEALCGAIFMDGGWDAIIKVYGLMYDRFIQYSCMYLQQIDGHVIERIHQYSLTKQQTFQCKITKEGNLSLCEIIILDKVVGYARHQHERTARERAAENACRNLKL</sequence>
<dbReference type="EMBL" id="MW715706">
    <property type="protein sequence ID" value="QZA51932.1"/>
    <property type="molecule type" value="Genomic_DNA"/>
</dbReference>
<proteinExistence type="predicted"/>
<evidence type="ECO:0000256" key="1">
    <source>
        <dbReference type="ARBA" id="ARBA00022801"/>
    </source>
</evidence>
<dbReference type="SMART" id="SM00535">
    <property type="entry name" value="RIBOc"/>
    <property type="match status" value="2"/>
</dbReference>
<dbReference type="CDD" id="cd00593">
    <property type="entry name" value="RIBOc"/>
    <property type="match status" value="2"/>
</dbReference>
<dbReference type="Gene3D" id="1.10.1520.10">
    <property type="entry name" value="Ribonuclease III domain"/>
    <property type="match status" value="2"/>
</dbReference>
<name>A0A8G1FWH1_9CILI</name>
<dbReference type="Pfam" id="PF00636">
    <property type="entry name" value="Ribonuclease_3"/>
    <property type="match status" value="2"/>
</dbReference>
<dbReference type="InterPro" id="IPR000999">
    <property type="entry name" value="RNase_III_dom"/>
</dbReference>
<dbReference type="GO" id="GO:0006396">
    <property type="term" value="P:RNA processing"/>
    <property type="evidence" value="ECO:0007669"/>
    <property type="project" value="InterPro"/>
</dbReference>
<dbReference type="PANTHER" id="PTHR14950">
    <property type="entry name" value="DICER-RELATED"/>
    <property type="match status" value="1"/>
</dbReference>
<dbReference type="PANTHER" id="PTHR14950:SF37">
    <property type="entry name" value="ENDORIBONUCLEASE DICER"/>
    <property type="match status" value="1"/>
</dbReference>
<evidence type="ECO:0000259" key="2">
    <source>
        <dbReference type="PROSITE" id="PS50142"/>
    </source>
</evidence>
<accession>A0A8G1FWH1</accession>
<dbReference type="AlphaFoldDB" id="A0A8G1FWH1"/>
<protein>
    <submittedName>
        <fullName evidence="3">Dicer-like 5</fullName>
    </submittedName>
</protein>
<organism evidence="3">
    <name type="scientific">Paramecium bursaria</name>
    <dbReference type="NCBI Taxonomy" id="74790"/>
    <lineage>
        <taxon>Eukaryota</taxon>
        <taxon>Sar</taxon>
        <taxon>Alveolata</taxon>
        <taxon>Ciliophora</taxon>
        <taxon>Intramacronucleata</taxon>
        <taxon>Oligohymenophorea</taxon>
        <taxon>Peniculida</taxon>
        <taxon>Parameciidae</taxon>
        <taxon>Paramecium</taxon>
    </lineage>
</organism>
<feature type="domain" description="RNase III" evidence="2">
    <location>
        <begin position="590"/>
        <end position="733"/>
    </location>
</feature>